<feature type="region of interest" description="Disordered" evidence="1">
    <location>
        <begin position="30"/>
        <end position="54"/>
    </location>
</feature>
<reference evidence="3" key="1">
    <citation type="submission" date="2020-05" db="EMBL/GenBank/DDBJ databases">
        <title>WGS assembly of Panicum virgatum.</title>
        <authorList>
            <person name="Lovell J.T."/>
            <person name="Jenkins J."/>
            <person name="Shu S."/>
            <person name="Juenger T.E."/>
            <person name="Schmutz J."/>
        </authorList>
    </citation>
    <scope>NUCLEOTIDE SEQUENCE</scope>
    <source>
        <strain evidence="3">AP13</strain>
    </source>
</reference>
<evidence type="ECO:0000313" key="3">
    <source>
        <dbReference type="EMBL" id="KAG2598359.1"/>
    </source>
</evidence>
<sequence length="54" mass="5611">MPRSRPPFSLLFLCASSIGRLSLTQQIGSPESPLVLTSHGNPLSGSSTSCAKVP</sequence>
<proteinExistence type="predicted"/>
<gene>
    <name evidence="3" type="ORF">PVAP13_5KG364821</name>
</gene>
<evidence type="ECO:0000256" key="2">
    <source>
        <dbReference type="SAM" id="SignalP"/>
    </source>
</evidence>
<evidence type="ECO:0000313" key="4">
    <source>
        <dbReference type="Proteomes" id="UP000823388"/>
    </source>
</evidence>
<feature type="signal peptide" evidence="2">
    <location>
        <begin position="1"/>
        <end position="24"/>
    </location>
</feature>
<organism evidence="3 4">
    <name type="scientific">Panicum virgatum</name>
    <name type="common">Blackwell switchgrass</name>
    <dbReference type="NCBI Taxonomy" id="38727"/>
    <lineage>
        <taxon>Eukaryota</taxon>
        <taxon>Viridiplantae</taxon>
        <taxon>Streptophyta</taxon>
        <taxon>Embryophyta</taxon>
        <taxon>Tracheophyta</taxon>
        <taxon>Spermatophyta</taxon>
        <taxon>Magnoliopsida</taxon>
        <taxon>Liliopsida</taxon>
        <taxon>Poales</taxon>
        <taxon>Poaceae</taxon>
        <taxon>PACMAD clade</taxon>
        <taxon>Panicoideae</taxon>
        <taxon>Panicodae</taxon>
        <taxon>Paniceae</taxon>
        <taxon>Panicinae</taxon>
        <taxon>Panicum</taxon>
        <taxon>Panicum sect. Hiantes</taxon>
    </lineage>
</organism>
<keyword evidence="2" id="KW-0732">Signal</keyword>
<accession>A0A8T0SQB9</accession>
<keyword evidence="4" id="KW-1185">Reference proteome</keyword>
<dbReference type="Proteomes" id="UP000823388">
    <property type="component" value="Chromosome 5K"/>
</dbReference>
<comment type="caution">
    <text evidence="3">The sequence shown here is derived from an EMBL/GenBank/DDBJ whole genome shotgun (WGS) entry which is preliminary data.</text>
</comment>
<evidence type="ECO:0000256" key="1">
    <source>
        <dbReference type="SAM" id="MobiDB-lite"/>
    </source>
</evidence>
<dbReference type="EMBL" id="CM029045">
    <property type="protein sequence ID" value="KAG2598359.1"/>
    <property type="molecule type" value="Genomic_DNA"/>
</dbReference>
<feature type="chain" id="PRO_5035775274" evidence="2">
    <location>
        <begin position="25"/>
        <end position="54"/>
    </location>
</feature>
<protein>
    <submittedName>
        <fullName evidence="3">Uncharacterized protein</fullName>
    </submittedName>
</protein>
<feature type="compositionally biased region" description="Polar residues" evidence="1">
    <location>
        <begin position="38"/>
        <end position="54"/>
    </location>
</feature>
<dbReference type="AlphaFoldDB" id="A0A8T0SQB9"/>
<name>A0A8T0SQB9_PANVG</name>